<evidence type="ECO:0000256" key="1">
    <source>
        <dbReference type="SAM" id="MobiDB-lite"/>
    </source>
</evidence>
<dbReference type="STRING" id="400055.SAMN04490243_1043"/>
<protein>
    <submittedName>
        <fullName evidence="3">Uncharacterized protein</fullName>
    </submittedName>
</protein>
<proteinExistence type="predicted"/>
<gene>
    <name evidence="3" type="ORF">SAMN04490243_1043</name>
</gene>
<sequence>MKFLRLFLLCVLVASCSSDSPEPEPEGNPNPPNENPDNPDGETPPEPEEFLYPYEVTVINFDRGAETEQQFDRNGEFVQTVDINSELQLGPDGFTGNFSLFPPEYSFARTRTPGRISFRNTATDVNEVIQPYCSSESFDAGAAFSSSAQFTGHLFFGGMGNARIDVFSRQENSCTTLEFPEYNQFYRFRINENVMIVDNGQLPFIFPDGERLLYFVDLNTLETYDTLAVSDDFDALAINGDELYLIYVITNTEVEYEVRNLATLEILTPRTPTSFFPPNGPFLSGQWNQDTFYYDVPGAGPGPFALLPGKFDFSDDTFEVADLGALLTAFQDDYFEQNGNIPLGFSFTTSQFDPVSEDLVLGFQLTEDPCGCQNFTGGILFTNFDAAEYLAYYIDPVPGAILVDFSGN</sequence>
<dbReference type="SUPFAM" id="SSF69322">
    <property type="entry name" value="Tricorn protease domain 2"/>
    <property type="match status" value="1"/>
</dbReference>
<feature type="signal peptide" evidence="2">
    <location>
        <begin position="1"/>
        <end position="20"/>
    </location>
</feature>
<dbReference type="AlphaFoldDB" id="A0A1I6G0N2"/>
<dbReference type="EMBL" id="FOYQ01000001">
    <property type="protein sequence ID" value="SFR35773.1"/>
    <property type="molecule type" value="Genomic_DNA"/>
</dbReference>
<dbReference type="Proteomes" id="UP000199534">
    <property type="component" value="Unassembled WGS sequence"/>
</dbReference>
<feature type="region of interest" description="Disordered" evidence="1">
    <location>
        <begin position="17"/>
        <end position="48"/>
    </location>
</feature>
<name>A0A1I6G0N2_9FLAO</name>
<keyword evidence="4" id="KW-1185">Reference proteome</keyword>
<evidence type="ECO:0000313" key="3">
    <source>
        <dbReference type="EMBL" id="SFR35773.1"/>
    </source>
</evidence>
<evidence type="ECO:0000256" key="2">
    <source>
        <dbReference type="SAM" id="SignalP"/>
    </source>
</evidence>
<feature type="chain" id="PRO_5011636385" evidence="2">
    <location>
        <begin position="21"/>
        <end position="408"/>
    </location>
</feature>
<evidence type="ECO:0000313" key="4">
    <source>
        <dbReference type="Proteomes" id="UP000199534"/>
    </source>
</evidence>
<feature type="compositionally biased region" description="Acidic residues" evidence="1">
    <location>
        <begin position="37"/>
        <end position="48"/>
    </location>
</feature>
<reference evidence="3 4" key="1">
    <citation type="submission" date="2016-10" db="EMBL/GenBank/DDBJ databases">
        <authorList>
            <person name="de Groot N.N."/>
        </authorList>
    </citation>
    <scope>NUCLEOTIDE SEQUENCE [LARGE SCALE GENOMIC DNA]</scope>
    <source>
        <strain evidence="3 4">DSM 21019</strain>
    </source>
</reference>
<dbReference type="PROSITE" id="PS51257">
    <property type="entry name" value="PROKAR_LIPOPROTEIN"/>
    <property type="match status" value="1"/>
</dbReference>
<dbReference type="RefSeq" id="WP_092981204.1">
    <property type="nucleotide sequence ID" value="NZ_FOYQ01000001.1"/>
</dbReference>
<organism evidence="3 4">
    <name type="scientific">Robiginitalea myxolifaciens</name>
    <dbReference type="NCBI Taxonomy" id="400055"/>
    <lineage>
        <taxon>Bacteria</taxon>
        <taxon>Pseudomonadati</taxon>
        <taxon>Bacteroidota</taxon>
        <taxon>Flavobacteriia</taxon>
        <taxon>Flavobacteriales</taxon>
        <taxon>Flavobacteriaceae</taxon>
        <taxon>Robiginitalea</taxon>
    </lineage>
</organism>
<keyword evidence="2" id="KW-0732">Signal</keyword>
<accession>A0A1I6G0N2</accession>